<keyword evidence="11" id="KW-0411">Iron-sulfur</keyword>
<feature type="domain" description="FAD-binding FR-type" evidence="14">
    <location>
        <begin position="208"/>
        <end position="318"/>
    </location>
</feature>
<dbReference type="GO" id="GO:0016491">
    <property type="term" value="F:oxidoreductase activity"/>
    <property type="evidence" value="ECO:0007669"/>
    <property type="project" value="UniProtKB-KW"/>
</dbReference>
<dbReference type="GO" id="GO:0051537">
    <property type="term" value="F:2 iron, 2 sulfur cluster binding"/>
    <property type="evidence" value="ECO:0007669"/>
    <property type="project" value="UniProtKB-KW"/>
</dbReference>
<protein>
    <submittedName>
        <fullName evidence="15">Predicted ferric reductase</fullName>
    </submittedName>
</protein>
<dbReference type="GO" id="GO:0046872">
    <property type="term" value="F:metal ion binding"/>
    <property type="evidence" value="ECO:0007669"/>
    <property type="project" value="UniProtKB-KW"/>
</dbReference>
<keyword evidence="9" id="KW-0560">Oxidoreductase</keyword>
<reference evidence="16" key="1">
    <citation type="submission" date="2016-10" db="EMBL/GenBank/DDBJ databases">
        <authorList>
            <person name="Varghese N."/>
            <person name="Submissions S."/>
        </authorList>
    </citation>
    <scope>NUCLEOTIDE SEQUENCE [LARGE SCALE GENOMIC DNA]</scope>
    <source>
        <strain evidence="16">DSM 6150</strain>
    </source>
</reference>
<organism evidence="15 16">
    <name type="scientific">Formivibrio citricus</name>
    <dbReference type="NCBI Taxonomy" id="83765"/>
    <lineage>
        <taxon>Bacteria</taxon>
        <taxon>Pseudomonadati</taxon>
        <taxon>Pseudomonadota</taxon>
        <taxon>Betaproteobacteria</taxon>
        <taxon>Neisseriales</taxon>
        <taxon>Chitinibacteraceae</taxon>
        <taxon>Formivibrio</taxon>
    </lineage>
</organism>
<dbReference type="InterPro" id="IPR017927">
    <property type="entry name" value="FAD-bd_FR_type"/>
</dbReference>
<dbReference type="Gene3D" id="3.40.50.80">
    <property type="entry name" value="Nucleotide-binding domain of ferredoxin-NADP reductase (FNR) module"/>
    <property type="match status" value="1"/>
</dbReference>
<dbReference type="PANTHER" id="PTHR47354">
    <property type="entry name" value="NADH OXIDOREDUCTASE HCR"/>
    <property type="match status" value="1"/>
</dbReference>
<dbReference type="PANTHER" id="PTHR47354:SF8">
    <property type="entry name" value="1,2-PHENYLACETYL-COA EPOXIDASE, SUBUNIT E"/>
    <property type="match status" value="1"/>
</dbReference>
<dbReference type="Pfam" id="PF08022">
    <property type="entry name" value="FAD_binding_8"/>
    <property type="match status" value="1"/>
</dbReference>
<evidence type="ECO:0000256" key="3">
    <source>
        <dbReference type="ARBA" id="ARBA00022630"/>
    </source>
</evidence>
<dbReference type="GO" id="GO:0016020">
    <property type="term" value="C:membrane"/>
    <property type="evidence" value="ECO:0007669"/>
    <property type="project" value="UniProtKB-SubCell"/>
</dbReference>
<evidence type="ECO:0000256" key="12">
    <source>
        <dbReference type="ARBA" id="ARBA00023136"/>
    </source>
</evidence>
<evidence type="ECO:0000256" key="5">
    <source>
        <dbReference type="ARBA" id="ARBA00022714"/>
    </source>
</evidence>
<dbReference type="SUPFAM" id="SSF63380">
    <property type="entry name" value="Riboflavin synthase domain-like"/>
    <property type="match status" value="1"/>
</dbReference>
<evidence type="ECO:0000256" key="6">
    <source>
        <dbReference type="ARBA" id="ARBA00022723"/>
    </source>
</evidence>
<keyword evidence="7" id="KW-0274">FAD</keyword>
<feature type="transmembrane region" description="Helical" evidence="13">
    <location>
        <begin position="194"/>
        <end position="213"/>
    </location>
</feature>
<evidence type="ECO:0000313" key="16">
    <source>
        <dbReference type="Proteomes" id="UP000242869"/>
    </source>
</evidence>
<keyword evidence="8 13" id="KW-1133">Transmembrane helix</keyword>
<keyword evidence="10" id="KW-0408">Iron</keyword>
<keyword evidence="5" id="KW-0001">2Fe-2S</keyword>
<dbReference type="InterPro" id="IPR013130">
    <property type="entry name" value="Fe3_Rdtase_TM_dom"/>
</dbReference>
<evidence type="ECO:0000256" key="10">
    <source>
        <dbReference type="ARBA" id="ARBA00023004"/>
    </source>
</evidence>
<dbReference type="Gene3D" id="2.40.30.10">
    <property type="entry name" value="Translation factors"/>
    <property type="match status" value="1"/>
</dbReference>
<dbReference type="InterPro" id="IPR013112">
    <property type="entry name" value="FAD-bd_8"/>
</dbReference>
<keyword evidence="4 13" id="KW-0812">Transmembrane</keyword>
<evidence type="ECO:0000256" key="7">
    <source>
        <dbReference type="ARBA" id="ARBA00022827"/>
    </source>
</evidence>
<proteinExistence type="predicted"/>
<comment type="subcellular location">
    <subcellularLocation>
        <location evidence="2">Membrane</location>
        <topology evidence="2">Multi-pass membrane protein</topology>
    </subcellularLocation>
</comment>
<keyword evidence="16" id="KW-1185">Reference proteome</keyword>
<evidence type="ECO:0000256" key="1">
    <source>
        <dbReference type="ARBA" id="ARBA00001974"/>
    </source>
</evidence>
<dbReference type="InterPro" id="IPR039261">
    <property type="entry name" value="FNR_nucleotide-bd"/>
</dbReference>
<evidence type="ECO:0000256" key="9">
    <source>
        <dbReference type="ARBA" id="ARBA00023002"/>
    </source>
</evidence>
<keyword evidence="12 13" id="KW-0472">Membrane</keyword>
<sequence length="442" mass="49684">MTIIKRTFVVFLVGLSALWLWADNVFTAGYAFFALRAALVNYTGIVAIGAMSVCMILALRSARVEAFLDGLDKTYRLHKWLGIAALAFAVAHWLWAKAPKWMVGWGWLTRPARRPAAEQTVAMFRFFQSQRGLAEQIGEWAFYVAAVLLVLALLKRFPYRLFFKTHRLLAITYLFLVFHSLVLMRFGYWSQPVGWVVVALMAAGTVAAFIVLFRGVGRRRQVAGEIAELVYYRDNCVLKARVALKGNWPGHKTGQFAFVTFDPDEGPHPFTISSVWRGDGKLDFHIKALGDYTRTLPDTLKAGAPVRIEGPYGCFDFAGAQPAQIWVAGGIGIASYLARLEELAQKPGDKNVDLFYCTRMPDEGFIGHIRTLTGQAGVRLHLLVLAKDGVLDAERLCREAPQWQSADFWFCGPVLFGQSLQRDLVARGLPGERFRYELFEMR</sequence>
<dbReference type="Pfam" id="PF01794">
    <property type="entry name" value="Ferric_reduct"/>
    <property type="match status" value="1"/>
</dbReference>
<evidence type="ECO:0000313" key="15">
    <source>
        <dbReference type="EMBL" id="SFN90924.1"/>
    </source>
</evidence>
<evidence type="ECO:0000256" key="2">
    <source>
        <dbReference type="ARBA" id="ARBA00004141"/>
    </source>
</evidence>
<name>A0A1I5CVD7_9NEIS</name>
<evidence type="ECO:0000256" key="11">
    <source>
        <dbReference type="ARBA" id="ARBA00023014"/>
    </source>
</evidence>
<dbReference type="CDD" id="cd06198">
    <property type="entry name" value="FNR_like_3"/>
    <property type="match status" value="1"/>
</dbReference>
<dbReference type="InterPro" id="IPR050415">
    <property type="entry name" value="MRET"/>
</dbReference>
<comment type="cofactor">
    <cofactor evidence="1">
        <name>FAD</name>
        <dbReference type="ChEBI" id="CHEBI:57692"/>
    </cofactor>
</comment>
<accession>A0A1I5CVD7</accession>
<feature type="transmembrane region" description="Helical" evidence="13">
    <location>
        <begin position="169"/>
        <end position="188"/>
    </location>
</feature>
<feature type="transmembrane region" description="Helical" evidence="13">
    <location>
        <begin position="80"/>
        <end position="96"/>
    </location>
</feature>
<keyword evidence="3" id="KW-0285">Flavoprotein</keyword>
<feature type="transmembrane region" description="Helical" evidence="13">
    <location>
        <begin position="140"/>
        <end position="157"/>
    </location>
</feature>
<dbReference type="PRINTS" id="PR00410">
    <property type="entry name" value="PHEHYDRXLASE"/>
</dbReference>
<dbReference type="Proteomes" id="UP000242869">
    <property type="component" value="Unassembled WGS sequence"/>
</dbReference>
<dbReference type="SUPFAM" id="SSF52343">
    <property type="entry name" value="Ferredoxin reductase-like, C-terminal NADP-linked domain"/>
    <property type="match status" value="1"/>
</dbReference>
<gene>
    <name evidence="15" type="ORF">SAMN05660284_02503</name>
</gene>
<dbReference type="GO" id="GO:0050660">
    <property type="term" value="F:flavin adenine dinucleotide binding"/>
    <property type="evidence" value="ECO:0007669"/>
    <property type="project" value="TreeGrafter"/>
</dbReference>
<dbReference type="PROSITE" id="PS51384">
    <property type="entry name" value="FAD_FR"/>
    <property type="match status" value="1"/>
</dbReference>
<evidence type="ECO:0000259" key="14">
    <source>
        <dbReference type="PROSITE" id="PS51384"/>
    </source>
</evidence>
<dbReference type="InterPro" id="IPR017938">
    <property type="entry name" value="Riboflavin_synthase-like_b-brl"/>
</dbReference>
<dbReference type="STRING" id="83765.SAMN05660284_02503"/>
<evidence type="ECO:0000256" key="4">
    <source>
        <dbReference type="ARBA" id="ARBA00022692"/>
    </source>
</evidence>
<feature type="transmembrane region" description="Helical" evidence="13">
    <location>
        <begin position="38"/>
        <end position="59"/>
    </location>
</feature>
<dbReference type="AlphaFoldDB" id="A0A1I5CVD7"/>
<evidence type="ECO:0000256" key="13">
    <source>
        <dbReference type="SAM" id="Phobius"/>
    </source>
</evidence>
<dbReference type="EMBL" id="FOVE01000021">
    <property type="protein sequence ID" value="SFN90924.1"/>
    <property type="molecule type" value="Genomic_DNA"/>
</dbReference>
<evidence type="ECO:0000256" key="8">
    <source>
        <dbReference type="ARBA" id="ARBA00022989"/>
    </source>
</evidence>
<dbReference type="OrthoDB" id="9806195at2"/>
<keyword evidence="6" id="KW-0479">Metal-binding</keyword>
<dbReference type="RefSeq" id="WP_091197186.1">
    <property type="nucleotide sequence ID" value="NZ_FOVE01000021.1"/>
</dbReference>